<organism evidence="1 2">
    <name type="scientific">Caulobacter phage Sansa</name>
    <dbReference type="NCBI Taxonomy" id="1675600"/>
    <lineage>
        <taxon>Viruses</taxon>
        <taxon>Duplodnaviria</taxon>
        <taxon>Heunggongvirae</taxon>
        <taxon>Uroviricota</taxon>
        <taxon>Caudoviricetes</taxon>
        <taxon>Sansavirus</taxon>
        <taxon>Sansavirus sansa</taxon>
        <taxon>Caulobacter virus Sansa</taxon>
    </lineage>
</organism>
<dbReference type="Proteomes" id="UP000225322">
    <property type="component" value="Segment"/>
</dbReference>
<dbReference type="EMBL" id="KT001913">
    <property type="protein sequence ID" value="AKU43496.1"/>
    <property type="molecule type" value="Genomic_DNA"/>
</dbReference>
<name>A0A0K1LLW6_9CAUD</name>
<sequence length="93" mass="10471">MIVLEVRERAGNRCEGSPAYPDCRAENGKPHPVTGSIVVLTTAHLNHQPEDNGVPGDRPNLKSWCQRCHNTYDAPMRRAGIMARKQEKFRCET</sequence>
<keyword evidence="2" id="KW-1185">Reference proteome</keyword>
<accession>A0A0K1LLW6</accession>
<evidence type="ECO:0000313" key="1">
    <source>
        <dbReference type="EMBL" id="AKU43496.1"/>
    </source>
</evidence>
<evidence type="ECO:0000313" key="2">
    <source>
        <dbReference type="Proteomes" id="UP000225322"/>
    </source>
</evidence>
<protein>
    <submittedName>
        <fullName evidence="1">Uncharacterized protein</fullName>
    </submittedName>
</protein>
<gene>
    <name evidence="1" type="ORF">CPT_Sansa92</name>
</gene>
<proteinExistence type="predicted"/>
<reference evidence="1 2" key="1">
    <citation type="journal article" date="2015" name="Genome Announc.">
        <title>Complete Genome Sequence of Caulobacter crescentus Siphophage Sansa.</title>
        <authorList>
            <person name="Vara L."/>
            <person name="Kane A.A."/>
            <person name="Cahill J.L."/>
            <person name="Rasche E.S."/>
            <person name="Kuty Everett G.F."/>
        </authorList>
    </citation>
    <scope>NUCLEOTIDE SEQUENCE [LARGE SCALE GENOMIC DNA]</scope>
</reference>